<keyword evidence="1" id="KW-0560">Oxidoreductase</keyword>
<organism evidence="3 4">
    <name type="scientific">Streptomyces mashuensis</name>
    <dbReference type="NCBI Taxonomy" id="33904"/>
    <lineage>
        <taxon>Bacteria</taxon>
        <taxon>Bacillati</taxon>
        <taxon>Actinomycetota</taxon>
        <taxon>Actinomycetes</taxon>
        <taxon>Kitasatosporales</taxon>
        <taxon>Streptomycetaceae</taxon>
        <taxon>Streptomyces</taxon>
    </lineage>
</organism>
<dbReference type="PANTHER" id="PTHR35176">
    <property type="entry name" value="HEME OXYGENASE HI_0854-RELATED"/>
    <property type="match status" value="1"/>
</dbReference>
<dbReference type="InterPro" id="IPR052019">
    <property type="entry name" value="F420H2_bilvrd_red/Heme_oxyg"/>
</dbReference>
<proteinExistence type="predicted"/>
<dbReference type="InterPro" id="IPR011576">
    <property type="entry name" value="Pyridox_Oxase_N"/>
</dbReference>
<dbReference type="Gene3D" id="2.30.110.10">
    <property type="entry name" value="Electron Transport, Fmn-binding Protein, Chain A"/>
    <property type="match status" value="1"/>
</dbReference>
<comment type="caution">
    <text evidence="3">The sequence shown here is derived from an EMBL/GenBank/DDBJ whole genome shotgun (WGS) entry which is preliminary data.</text>
</comment>
<dbReference type="InterPro" id="IPR012349">
    <property type="entry name" value="Split_barrel_FMN-bd"/>
</dbReference>
<dbReference type="Pfam" id="PF01243">
    <property type="entry name" value="PNPOx_N"/>
    <property type="match status" value="1"/>
</dbReference>
<dbReference type="AlphaFoldDB" id="A0A919ED15"/>
<dbReference type="PANTHER" id="PTHR35176:SF1">
    <property type="entry name" value="F420H(2)-DEPENDENT BILIVERDIN REDUCTASE"/>
    <property type="match status" value="1"/>
</dbReference>
<dbReference type="GO" id="GO:0016627">
    <property type="term" value="F:oxidoreductase activity, acting on the CH-CH group of donors"/>
    <property type="evidence" value="ECO:0007669"/>
    <property type="project" value="TreeGrafter"/>
</dbReference>
<protein>
    <submittedName>
        <fullName evidence="3">PPOX class F420-dependent enzyme</fullName>
    </submittedName>
</protein>
<dbReference type="GO" id="GO:0005829">
    <property type="term" value="C:cytosol"/>
    <property type="evidence" value="ECO:0007669"/>
    <property type="project" value="TreeGrafter"/>
</dbReference>
<dbReference type="GO" id="GO:0070967">
    <property type="term" value="F:coenzyme F420 binding"/>
    <property type="evidence" value="ECO:0007669"/>
    <property type="project" value="TreeGrafter"/>
</dbReference>
<reference evidence="3" key="2">
    <citation type="submission" date="2020-09" db="EMBL/GenBank/DDBJ databases">
        <authorList>
            <person name="Sun Q."/>
            <person name="Ohkuma M."/>
        </authorList>
    </citation>
    <scope>NUCLEOTIDE SEQUENCE</scope>
    <source>
        <strain evidence="3">JCM 4059</strain>
    </source>
</reference>
<feature type="domain" description="Pyridoxamine 5'-phosphate oxidase N-terminal" evidence="2">
    <location>
        <begin position="23"/>
        <end position="144"/>
    </location>
</feature>
<dbReference type="SUPFAM" id="SSF50475">
    <property type="entry name" value="FMN-binding split barrel"/>
    <property type="match status" value="1"/>
</dbReference>
<keyword evidence="4" id="KW-1185">Reference proteome</keyword>
<dbReference type="Proteomes" id="UP000638313">
    <property type="component" value="Unassembled WGS sequence"/>
</dbReference>
<gene>
    <name evidence="3" type="ORF">GCM10010218_27530</name>
</gene>
<accession>A0A919ED15</accession>
<evidence type="ECO:0000313" key="3">
    <source>
        <dbReference type="EMBL" id="GHF44598.1"/>
    </source>
</evidence>
<reference evidence="3" key="1">
    <citation type="journal article" date="2014" name="Int. J. Syst. Evol. Microbiol.">
        <title>Complete genome sequence of Corynebacterium casei LMG S-19264T (=DSM 44701T), isolated from a smear-ripened cheese.</title>
        <authorList>
            <consortium name="US DOE Joint Genome Institute (JGI-PGF)"/>
            <person name="Walter F."/>
            <person name="Albersmeier A."/>
            <person name="Kalinowski J."/>
            <person name="Ruckert C."/>
        </authorList>
    </citation>
    <scope>NUCLEOTIDE SEQUENCE</scope>
    <source>
        <strain evidence="3">JCM 4059</strain>
    </source>
</reference>
<evidence type="ECO:0000256" key="1">
    <source>
        <dbReference type="ARBA" id="ARBA00023002"/>
    </source>
</evidence>
<sequence>MPPRPTRWPHYAARMAHDLRALDPDYLTFWRERHLCTLTTLRPNGTPHVVAVGVTFDPHTGIARVITNKGSRKVANVLAAGPDGAPVAVCQLEGKRWATLEGRAVVRTEADVIADAVARYAERYGRTPQPNPERVAIEITVTRALGRG</sequence>
<evidence type="ECO:0000259" key="2">
    <source>
        <dbReference type="Pfam" id="PF01243"/>
    </source>
</evidence>
<dbReference type="EMBL" id="BNBD01000004">
    <property type="protein sequence ID" value="GHF44598.1"/>
    <property type="molecule type" value="Genomic_DNA"/>
</dbReference>
<dbReference type="InterPro" id="IPR019920">
    <property type="entry name" value="F420-binding_dom_put"/>
</dbReference>
<dbReference type="NCBIfam" id="TIGR03618">
    <property type="entry name" value="Rv1155_F420"/>
    <property type="match status" value="1"/>
</dbReference>
<evidence type="ECO:0000313" key="4">
    <source>
        <dbReference type="Proteomes" id="UP000638313"/>
    </source>
</evidence>
<name>A0A919ED15_9ACTN</name>